<dbReference type="PROSITE" id="PS52019">
    <property type="entry name" value="PKS_MFAS_DH"/>
    <property type="match status" value="1"/>
</dbReference>
<dbReference type="InterPro" id="IPR016036">
    <property type="entry name" value="Malonyl_transacylase_ACP-bd"/>
</dbReference>
<organism evidence="12 13">
    <name type="scientific">Penicillium chermesinum</name>
    <dbReference type="NCBI Taxonomy" id="63820"/>
    <lineage>
        <taxon>Eukaryota</taxon>
        <taxon>Fungi</taxon>
        <taxon>Dikarya</taxon>
        <taxon>Ascomycota</taxon>
        <taxon>Pezizomycotina</taxon>
        <taxon>Eurotiomycetes</taxon>
        <taxon>Eurotiomycetidae</taxon>
        <taxon>Eurotiales</taxon>
        <taxon>Aspergillaceae</taxon>
        <taxon>Penicillium</taxon>
    </lineage>
</organism>
<dbReference type="Gene3D" id="3.40.47.10">
    <property type="match status" value="1"/>
</dbReference>
<dbReference type="Pfam" id="PF16197">
    <property type="entry name" value="KAsynt_C_assoc"/>
    <property type="match status" value="1"/>
</dbReference>
<dbReference type="InterPro" id="IPR032821">
    <property type="entry name" value="PKS_assoc"/>
</dbReference>
<keyword evidence="6" id="KW-0511">Multifunctional enzyme</keyword>
<dbReference type="PROSITE" id="PS00606">
    <property type="entry name" value="KS3_1"/>
    <property type="match status" value="1"/>
</dbReference>
<keyword evidence="9" id="KW-0472">Membrane</keyword>
<evidence type="ECO:0000256" key="2">
    <source>
        <dbReference type="ARBA" id="ARBA00022553"/>
    </source>
</evidence>
<dbReference type="PROSITE" id="PS01162">
    <property type="entry name" value="QOR_ZETA_CRYSTAL"/>
    <property type="match status" value="1"/>
</dbReference>
<dbReference type="EMBL" id="JAPQKS010000004">
    <property type="protein sequence ID" value="KAJ5232585.1"/>
    <property type="molecule type" value="Genomic_DNA"/>
</dbReference>
<dbReference type="GO" id="GO:0004315">
    <property type="term" value="F:3-oxoacyl-[acyl-carrier-protein] synthase activity"/>
    <property type="evidence" value="ECO:0007669"/>
    <property type="project" value="InterPro"/>
</dbReference>
<dbReference type="InterPro" id="IPR014043">
    <property type="entry name" value="Acyl_transferase_dom"/>
</dbReference>
<dbReference type="GeneID" id="83202141"/>
<dbReference type="InterPro" id="IPR042104">
    <property type="entry name" value="PKS_dehydratase_sf"/>
</dbReference>
<dbReference type="InterPro" id="IPR049552">
    <property type="entry name" value="PKS_DH_N"/>
</dbReference>
<keyword evidence="9" id="KW-1133">Transmembrane helix</keyword>
<dbReference type="OrthoDB" id="329835at2759"/>
<dbReference type="Pfam" id="PF08659">
    <property type="entry name" value="KR"/>
    <property type="match status" value="1"/>
</dbReference>
<feature type="active site" description="Proton donor; for dehydratase activity" evidence="8">
    <location>
        <position position="1199"/>
    </location>
</feature>
<dbReference type="InterPro" id="IPR013149">
    <property type="entry name" value="ADH-like_C"/>
</dbReference>
<dbReference type="Proteomes" id="UP001150941">
    <property type="component" value="Unassembled WGS sequence"/>
</dbReference>
<evidence type="ECO:0000256" key="1">
    <source>
        <dbReference type="ARBA" id="ARBA00022450"/>
    </source>
</evidence>
<dbReference type="SMART" id="SM00827">
    <property type="entry name" value="PKS_AT"/>
    <property type="match status" value="1"/>
</dbReference>
<dbReference type="InterPro" id="IPR020843">
    <property type="entry name" value="ER"/>
</dbReference>
<dbReference type="InterPro" id="IPR016039">
    <property type="entry name" value="Thiolase-like"/>
</dbReference>
<name>A0A9W9TN30_9EURO</name>
<dbReference type="InterPro" id="IPR036736">
    <property type="entry name" value="ACP-like_sf"/>
</dbReference>
<dbReference type="InterPro" id="IPR018201">
    <property type="entry name" value="Ketoacyl_synth_AS"/>
</dbReference>
<keyword evidence="13" id="KW-1185">Reference proteome</keyword>
<keyword evidence="3" id="KW-0808">Transferase</keyword>
<evidence type="ECO:0000256" key="7">
    <source>
        <dbReference type="ARBA" id="ARBA00023315"/>
    </source>
</evidence>
<feature type="region of interest" description="N-terminal hotdog fold" evidence="8">
    <location>
        <begin position="980"/>
        <end position="1117"/>
    </location>
</feature>
<dbReference type="InterPro" id="IPR013968">
    <property type="entry name" value="PKS_KR"/>
</dbReference>
<sequence length="2415" mass="263338">MQLPAEVDNKSNGSSLSWEPVLAEDQQAIAIIGMGEWFSTSSSRDYRSAYIGVMVVILTLRFYIVGCRLPGDIKSPTQMWDFLAQGKCAAGPVPQSRFNNEAYRGGGDEPGTSLGPGGYFLKDDIRQFDNQFFGINNREAVDMDPEQRSLLEVVFECFESAGYSLGDLSGADVGCYVATFLQDHASIISKDVEYLTRYSATGIGAAIIANRISHIFNLKGPSCSINTACSASIYALHQAVSALRNQECDSAVVAGVNLIHSPDLHVAVSQGGVLSPTSVCHTFDESADGYGRAEAVNALYIKRLGDAIRDGDPIRSIIRGTAVNSNGRTPGITQPSIDGQIAVARKAYDQAGLKPSDTAYVEMHGTGTAVGDVMEAKSVAGVFSVERQGRPLFVGGLKPNLGHAEAASGLSSVIKATLALERKQVPPTFGVVNLNPKLQLEEHGIQLVRQFTQLPDPSPGSGRRISVNSFGFGGANAHAIFEEAGPYAKFSRSCLKEEKLWDVPNTLDCDRPYLLPFSAHDGVSLERRVDQLGRLNLPADIMTDLAYTLSERRSHLKSRGFVIARGDTLNQDLNAENLRVASPAGPIISLNQRFVLVFTGQGAQWQGMAEELLQTPVFAHAISQMDEALASLPYPPSWTIAGILQDKTDHCPINEAAFAQPVTTAVQIGLVELLKAFRVPMDGVLGHSSGEIAAAYAANLLDMHEAIALAYYRGYAVTECAPIGAMAAVGLPSDKVEDWIQRQGTKEHQVRVACINSPESVTVSGDADGIDALVSCLTANGTFARKLKTGGKAYHSHQMKPVGSTYERLLREANIFSSAPAQGEKVDSKPCMFSTVLRQQVAESDVRTAAYWRQNLESPVHFSDGLLSASALWDEVCCLEVGPHTALKMPILQTLGKSTPYFGTLQRGKGSLNALLELAGNLFLSEFPIPFPQLQVLYPKSSRPPKVIHDLPPYPWHYEKLLWNESRISREVRERKFPRHELLGTPVPGGNLITYGWRNRLSLDNVPWLKDHKLGDTIVFPATSYLSMAAEALLQVRGVQVNQDLAAISVCFQNVDLPNALPIGERETIELYTELSSRELSNLTSYQDWYDFKVVSIADDTPTIRARGTIKLLSGPPDMDERNIPYAEGQLVSKSPRMWYESMDKCGLRYGPNFQHMQNILTPDTSDVLYAQAKLENIRPQFQAVQPSPRYLIHPAIWDNALQIGLVASAGGNFGSMVAKVPKSFGRISVTAASLTSHEGMVCATSTVTGFTSNDVNTALLDSNHRALMSVEKMCITKYSGGDEMAEVRHPLYRFVWKPDFDQIPSDAAFAAALQHVSDNTDLGLLLRTDKRILMAMDLAVHKDPSADILFITSDLWLIRLALSDILKAHTGHQRFNSFHLGRFKPDGQLEVAELQRYALPVEMDSFSPFAAPAPNQRFGLVVLSEGTPHLDRLASYTNNFARIIDGGYVQGEALPCEKFTVSHALPGTLITDPGIRILRPVRRDNQSGSHQFEKILLISRTPSRVEDDTLRDCLAADLSLPVDKHELTELTNVDIEDTTLVVSTAELERDVTARATREEYAAIQRVLSKPVRMVWISGSGIHEDGDPTRAVFHGLARAIMIEQPAAEIYSLELYPNAQPADISRYVAGVITRPEGCPPDYEYLQSEAGLLVSRGVPDEPMNAYFRRKEQGRAIMDSLDRAGPVSLSMEKPGQLNSVQFVKTPQANLGQDDVLVQVSWIGLNAKDVYALAGRVQTPGATCSGEFTGTILAVGSAVTNLTVNDHVAVLFPGHFSSHEVVPAHNCVKLDPQDDLRSFASVLVVFATALYALENRARLQPGESVLIHSAAGGVGIAAIQVAKMIGAEIFATVGTEEKKKYLVETFGLQPDHILSSRSPGFADQIRSVTKGHGVDVVLNSLVGELLLESWDCLAEFGRFVEIGKKDITDHGRLPMDPFGRGATFTAFDLALLSTSHSLGTRRCFRQLFSRVIELVHSGVIQPVPLKSFTAGELLPAFRYFNDPARIGKVVVSFEDPNTMIPVVPAQFATQLHPDKCYFMVGCLGGLGRSLSQWMISRGARNFLFLGRSGTRKPAARRLVEDLEQQGARCIVIEGDVTNADDVERAASAAELPLGGVIHAAMGLHEAIFSEMSHEAWREGTAAKIEGAWNLHNALSKSNRESHLDFFIMTSSINGKIGTATESNYCAANNFLDVFARYRQTLGRPALSLGLGAIAEVGYLHEHSHIEELLLRKGIRFLTESDVLQIFDLALSKSPTAAHPSDKITSSLLLSGVEVTTLQRYHQQGFKTFWHSLTDVRFAILINALRRSSGNTAGQGDSHEFALRNAVAAKDPALVLAAAQETITQKLSYMVLVPADKINVHASLADFAMDSMLASELRQHIFSVANVDISFLTIMSPQTSVSTMASMVASALLQRAQENS</sequence>
<dbReference type="Pfam" id="PF00109">
    <property type="entry name" value="ketoacyl-synt"/>
    <property type="match status" value="1"/>
</dbReference>
<dbReference type="SUPFAM" id="SSF47336">
    <property type="entry name" value="ACP-like"/>
    <property type="match status" value="1"/>
</dbReference>
<dbReference type="SMART" id="SM00829">
    <property type="entry name" value="PKS_ER"/>
    <property type="match status" value="1"/>
</dbReference>
<dbReference type="SUPFAM" id="SSF50129">
    <property type="entry name" value="GroES-like"/>
    <property type="match status" value="1"/>
</dbReference>
<keyword evidence="4" id="KW-0521">NADP</keyword>
<evidence type="ECO:0000259" key="11">
    <source>
        <dbReference type="PROSITE" id="PS52019"/>
    </source>
</evidence>
<keyword evidence="5" id="KW-0560">Oxidoreductase</keyword>
<dbReference type="CDD" id="cd05195">
    <property type="entry name" value="enoyl_red"/>
    <property type="match status" value="1"/>
</dbReference>
<protein>
    <submittedName>
        <fullName evidence="12">Polyketide synthase</fullName>
    </submittedName>
</protein>
<proteinExistence type="predicted"/>
<dbReference type="Gene3D" id="3.40.366.10">
    <property type="entry name" value="Malonyl-Coenzyme A Acyl Carrier Protein, domain 2"/>
    <property type="match status" value="1"/>
</dbReference>
<dbReference type="SMART" id="SM00825">
    <property type="entry name" value="PKS_KS"/>
    <property type="match status" value="1"/>
</dbReference>
<feature type="domain" description="Ketosynthase family 3 (KS3)" evidence="10">
    <location>
        <begin position="57"/>
        <end position="483"/>
    </location>
</feature>
<dbReference type="GO" id="GO:0004312">
    <property type="term" value="F:fatty acid synthase activity"/>
    <property type="evidence" value="ECO:0007669"/>
    <property type="project" value="TreeGrafter"/>
</dbReference>
<keyword evidence="2" id="KW-0597">Phosphoprotein</keyword>
<feature type="region of interest" description="C-terminal hotdog fold" evidence="8">
    <location>
        <begin position="1131"/>
        <end position="1285"/>
    </location>
</feature>
<evidence type="ECO:0000256" key="9">
    <source>
        <dbReference type="SAM" id="Phobius"/>
    </source>
</evidence>
<keyword evidence="7" id="KW-0012">Acyltransferase</keyword>
<dbReference type="SMART" id="SM00826">
    <property type="entry name" value="PKS_DH"/>
    <property type="match status" value="1"/>
</dbReference>
<dbReference type="GO" id="GO:0008270">
    <property type="term" value="F:zinc ion binding"/>
    <property type="evidence" value="ECO:0007669"/>
    <property type="project" value="InterPro"/>
</dbReference>
<evidence type="ECO:0000259" key="10">
    <source>
        <dbReference type="PROSITE" id="PS52004"/>
    </source>
</evidence>
<dbReference type="InterPro" id="IPR014030">
    <property type="entry name" value="Ketoacyl_synth_N"/>
</dbReference>
<evidence type="ECO:0000313" key="13">
    <source>
        <dbReference type="Proteomes" id="UP001150941"/>
    </source>
</evidence>
<dbReference type="InterPro" id="IPR002364">
    <property type="entry name" value="Quin_OxRdtase/zeta-crystal_CS"/>
</dbReference>
<dbReference type="FunFam" id="3.40.50.720:FF:000209">
    <property type="entry name" value="Polyketide synthase Pks12"/>
    <property type="match status" value="1"/>
</dbReference>
<dbReference type="GO" id="GO:0016491">
    <property type="term" value="F:oxidoreductase activity"/>
    <property type="evidence" value="ECO:0007669"/>
    <property type="project" value="UniProtKB-KW"/>
</dbReference>
<dbReference type="Pfam" id="PF14765">
    <property type="entry name" value="PS-DH"/>
    <property type="match status" value="1"/>
</dbReference>
<dbReference type="GO" id="GO:1901336">
    <property type="term" value="P:lactone biosynthetic process"/>
    <property type="evidence" value="ECO:0007669"/>
    <property type="project" value="UniProtKB-ARBA"/>
</dbReference>
<keyword evidence="1" id="KW-0596">Phosphopantetheine</keyword>
<dbReference type="Pfam" id="PF00698">
    <property type="entry name" value="Acyl_transf_1"/>
    <property type="match status" value="1"/>
</dbReference>
<evidence type="ECO:0000256" key="4">
    <source>
        <dbReference type="ARBA" id="ARBA00022857"/>
    </source>
</evidence>
<accession>A0A9W9TN30</accession>
<evidence type="ECO:0000313" key="12">
    <source>
        <dbReference type="EMBL" id="KAJ5232585.1"/>
    </source>
</evidence>
<dbReference type="SUPFAM" id="SSF52151">
    <property type="entry name" value="FabD/lysophospholipase-like"/>
    <property type="match status" value="1"/>
</dbReference>
<feature type="active site" description="Proton acceptor; for dehydratase activity" evidence="8">
    <location>
        <position position="1012"/>
    </location>
</feature>
<dbReference type="InterPro" id="IPR016035">
    <property type="entry name" value="Acyl_Trfase/lysoPLipase"/>
</dbReference>
<dbReference type="GO" id="GO:0006633">
    <property type="term" value="P:fatty acid biosynthetic process"/>
    <property type="evidence" value="ECO:0007669"/>
    <property type="project" value="InterPro"/>
</dbReference>
<keyword evidence="9" id="KW-0812">Transmembrane</keyword>
<dbReference type="InterPro" id="IPR050091">
    <property type="entry name" value="PKS_NRPS_Biosynth_Enz"/>
</dbReference>
<gene>
    <name evidence="12" type="ORF">N7468_005541</name>
</gene>
<dbReference type="InterPro" id="IPR020841">
    <property type="entry name" value="PKS_Beta-ketoAc_synthase_dom"/>
</dbReference>
<dbReference type="Pfam" id="PF21089">
    <property type="entry name" value="PKS_DH_N"/>
    <property type="match status" value="1"/>
</dbReference>
<dbReference type="Gene3D" id="3.10.129.110">
    <property type="entry name" value="Polyketide synthase dehydratase"/>
    <property type="match status" value="1"/>
</dbReference>
<dbReference type="SUPFAM" id="SSF55048">
    <property type="entry name" value="Probable ACP-binding domain of malonyl-CoA ACP transacylase"/>
    <property type="match status" value="1"/>
</dbReference>
<dbReference type="InterPro" id="IPR014031">
    <property type="entry name" value="Ketoacyl_synth_C"/>
</dbReference>
<feature type="transmembrane region" description="Helical" evidence="9">
    <location>
        <begin position="48"/>
        <end position="66"/>
    </location>
</feature>
<dbReference type="SMART" id="SM00822">
    <property type="entry name" value="PKS_KR"/>
    <property type="match status" value="1"/>
</dbReference>
<dbReference type="Gene3D" id="3.40.50.720">
    <property type="entry name" value="NAD(P)-binding Rossmann-like Domain"/>
    <property type="match status" value="1"/>
</dbReference>
<dbReference type="CDD" id="cd00833">
    <property type="entry name" value="PKS"/>
    <property type="match status" value="1"/>
</dbReference>
<dbReference type="InterPro" id="IPR020807">
    <property type="entry name" value="PKS_DH"/>
</dbReference>
<dbReference type="PROSITE" id="PS52004">
    <property type="entry name" value="KS3_2"/>
    <property type="match status" value="1"/>
</dbReference>
<feature type="domain" description="PKS/mFAS DH" evidence="11">
    <location>
        <begin position="980"/>
        <end position="1285"/>
    </location>
</feature>
<dbReference type="PANTHER" id="PTHR43775">
    <property type="entry name" value="FATTY ACID SYNTHASE"/>
    <property type="match status" value="1"/>
</dbReference>
<evidence type="ECO:0000256" key="8">
    <source>
        <dbReference type="PROSITE-ProRule" id="PRU01363"/>
    </source>
</evidence>
<comment type="caution">
    <text evidence="12">The sequence shown here is derived from an EMBL/GenBank/DDBJ whole genome shotgun (WGS) entry which is preliminary data.</text>
</comment>
<reference evidence="12" key="2">
    <citation type="journal article" date="2023" name="IMA Fungus">
        <title>Comparative genomic study of the Penicillium genus elucidates a diverse pangenome and 15 lateral gene transfer events.</title>
        <authorList>
            <person name="Petersen C."/>
            <person name="Sorensen T."/>
            <person name="Nielsen M.R."/>
            <person name="Sondergaard T.E."/>
            <person name="Sorensen J.L."/>
            <person name="Fitzpatrick D.A."/>
            <person name="Frisvad J.C."/>
            <person name="Nielsen K.L."/>
        </authorList>
    </citation>
    <scope>NUCLEOTIDE SEQUENCE</scope>
    <source>
        <strain evidence="12">IBT 19713</strain>
    </source>
</reference>
<dbReference type="RefSeq" id="XP_058330578.1">
    <property type="nucleotide sequence ID" value="XM_058474838.1"/>
</dbReference>
<dbReference type="Pfam" id="PF00107">
    <property type="entry name" value="ADH_zinc_N"/>
    <property type="match status" value="1"/>
</dbReference>
<dbReference type="PANTHER" id="PTHR43775:SF50">
    <property type="entry name" value="HIGHLY REDUCING POLYKETIDE SYNTHASE SRDA"/>
    <property type="match status" value="1"/>
</dbReference>
<dbReference type="SUPFAM" id="SSF51735">
    <property type="entry name" value="NAD(P)-binding Rossmann-fold domains"/>
    <property type="match status" value="2"/>
</dbReference>
<dbReference type="InterPro" id="IPR001227">
    <property type="entry name" value="Ac_transferase_dom_sf"/>
</dbReference>
<dbReference type="GO" id="GO:0044550">
    <property type="term" value="P:secondary metabolite biosynthetic process"/>
    <property type="evidence" value="ECO:0007669"/>
    <property type="project" value="TreeGrafter"/>
</dbReference>
<dbReference type="Gene3D" id="3.90.180.10">
    <property type="entry name" value="Medium-chain alcohol dehydrogenases, catalytic domain"/>
    <property type="match status" value="1"/>
</dbReference>
<dbReference type="InterPro" id="IPR049900">
    <property type="entry name" value="PKS_mFAS_DH"/>
</dbReference>
<dbReference type="SUPFAM" id="SSF53901">
    <property type="entry name" value="Thiolase-like"/>
    <property type="match status" value="1"/>
</dbReference>
<dbReference type="InterPro" id="IPR057326">
    <property type="entry name" value="KR_dom"/>
</dbReference>
<dbReference type="Pfam" id="PF08240">
    <property type="entry name" value="ADH_N"/>
    <property type="match status" value="1"/>
</dbReference>
<dbReference type="InterPro" id="IPR049551">
    <property type="entry name" value="PKS_DH_C"/>
</dbReference>
<dbReference type="InterPro" id="IPR011032">
    <property type="entry name" value="GroES-like_sf"/>
</dbReference>
<dbReference type="InterPro" id="IPR036291">
    <property type="entry name" value="NAD(P)-bd_dom_sf"/>
</dbReference>
<dbReference type="InterPro" id="IPR013154">
    <property type="entry name" value="ADH-like_N"/>
</dbReference>
<evidence type="ECO:0000256" key="6">
    <source>
        <dbReference type="ARBA" id="ARBA00023268"/>
    </source>
</evidence>
<evidence type="ECO:0000256" key="3">
    <source>
        <dbReference type="ARBA" id="ARBA00022679"/>
    </source>
</evidence>
<evidence type="ECO:0000256" key="5">
    <source>
        <dbReference type="ARBA" id="ARBA00023002"/>
    </source>
</evidence>
<reference evidence="12" key="1">
    <citation type="submission" date="2022-11" db="EMBL/GenBank/DDBJ databases">
        <authorList>
            <person name="Petersen C."/>
        </authorList>
    </citation>
    <scope>NUCLEOTIDE SEQUENCE</scope>
    <source>
        <strain evidence="12">IBT 19713</strain>
    </source>
</reference>
<dbReference type="Pfam" id="PF02801">
    <property type="entry name" value="Ketoacyl-synt_C"/>
    <property type="match status" value="1"/>
</dbReference>